<reference evidence="1" key="3">
    <citation type="submission" date="2021-06" db="EMBL/GenBank/DDBJ databases">
        <authorList>
            <person name="Diorio-Toth L."/>
        </authorList>
    </citation>
    <scope>NUCLEOTIDE SEQUENCE</scope>
    <source>
        <strain evidence="1">AL_065</strain>
    </source>
</reference>
<protein>
    <submittedName>
        <fullName evidence="1">Uncharacterized protein</fullName>
    </submittedName>
</protein>
<dbReference type="RefSeq" id="WP_017398042.1">
    <property type="nucleotide sequence ID" value="NZ_CABIYT010000030.1"/>
</dbReference>
<reference evidence="1" key="2">
    <citation type="journal article" date="2019" name="Nat. Commun.">
        <title>Spatiotemporal dynamics of multidrug resistant bacteria on intensive care unit surfaces.</title>
        <authorList>
            <person name="D'Souza A.W."/>
            <person name="Potter R.F."/>
            <person name="Wallace M."/>
            <person name="Shupe A."/>
            <person name="Patel S."/>
            <person name="Sun X."/>
            <person name="Gul D."/>
            <person name="Kwon J.H."/>
            <person name="Andleeb S."/>
            <person name="Burnham C.D."/>
            <person name="Dantas G."/>
        </authorList>
    </citation>
    <scope>NUCLEOTIDE SEQUENCE</scope>
    <source>
        <strain evidence="1">AL_065</strain>
    </source>
</reference>
<accession>A0AAJ4P2T1</accession>
<dbReference type="Proteomes" id="UP000293391">
    <property type="component" value="Chromosome"/>
</dbReference>
<dbReference type="EMBL" id="CP078045">
    <property type="protein sequence ID" value="QXR06966.1"/>
    <property type="molecule type" value="Genomic_DNA"/>
</dbReference>
<organism evidence="1 2">
    <name type="scientific">Acinetobacter lwoffii</name>
    <dbReference type="NCBI Taxonomy" id="28090"/>
    <lineage>
        <taxon>Bacteria</taxon>
        <taxon>Pseudomonadati</taxon>
        <taxon>Pseudomonadota</taxon>
        <taxon>Gammaproteobacteria</taxon>
        <taxon>Moraxellales</taxon>
        <taxon>Moraxellaceae</taxon>
        <taxon>Acinetobacter</taxon>
    </lineage>
</organism>
<sequence length="45" mass="5311">MIDGNYTRSIPVKWAEIDTVIWLDLSFYLNISIGQLREHFRAISK</sequence>
<reference evidence="1" key="1">
    <citation type="submission" date="2018-10" db="EMBL/GenBank/DDBJ databases">
        <authorList>
            <person name="D'Souza A.W."/>
            <person name="Potter R.F."/>
            <person name="Wallace M."/>
            <person name="Shupe A."/>
            <person name="Patel S."/>
            <person name="Sun S."/>
            <person name="Gul D."/>
            <person name="Kwon J.H."/>
            <person name="Andleeb S."/>
            <person name="Burnham C.-A.D."/>
            <person name="Dantas G."/>
        </authorList>
    </citation>
    <scope>NUCLEOTIDE SEQUENCE</scope>
    <source>
        <strain evidence="1">AL_065</strain>
    </source>
</reference>
<proteinExistence type="predicted"/>
<name>A0AAJ4P2T1_ACILW</name>
<dbReference type="AlphaFoldDB" id="A0AAJ4P2T1"/>
<evidence type="ECO:0000313" key="2">
    <source>
        <dbReference type="Proteomes" id="UP000293391"/>
    </source>
</evidence>
<evidence type="ECO:0000313" key="1">
    <source>
        <dbReference type="EMBL" id="QXR06966.1"/>
    </source>
</evidence>
<gene>
    <name evidence="1" type="ORF">EVX74_012940</name>
</gene>